<comment type="caution">
    <text evidence="1">The sequence shown here is derived from an EMBL/GenBank/DDBJ whole genome shotgun (WGS) entry which is preliminary data.</text>
</comment>
<dbReference type="Proteomes" id="UP000593578">
    <property type="component" value="Unassembled WGS sequence"/>
</dbReference>
<name>A0A7J8QIB1_GOSRA</name>
<dbReference type="AlphaFoldDB" id="A0A7J8QIB1"/>
<gene>
    <name evidence="1" type="ORF">Gorai_004470</name>
</gene>
<proteinExistence type="predicted"/>
<evidence type="ECO:0000313" key="2">
    <source>
        <dbReference type="Proteomes" id="UP000593578"/>
    </source>
</evidence>
<accession>A0A7J8QIB1</accession>
<organism evidence="1 2">
    <name type="scientific">Gossypium raimondii</name>
    <name type="common">Peruvian cotton</name>
    <name type="synonym">Gossypium klotzschianum subsp. raimondii</name>
    <dbReference type="NCBI Taxonomy" id="29730"/>
    <lineage>
        <taxon>Eukaryota</taxon>
        <taxon>Viridiplantae</taxon>
        <taxon>Streptophyta</taxon>
        <taxon>Embryophyta</taxon>
        <taxon>Tracheophyta</taxon>
        <taxon>Spermatophyta</taxon>
        <taxon>Magnoliopsida</taxon>
        <taxon>eudicotyledons</taxon>
        <taxon>Gunneridae</taxon>
        <taxon>Pentapetalae</taxon>
        <taxon>rosids</taxon>
        <taxon>malvids</taxon>
        <taxon>Malvales</taxon>
        <taxon>Malvaceae</taxon>
        <taxon>Malvoideae</taxon>
        <taxon>Gossypium</taxon>
    </lineage>
</organism>
<dbReference type="EMBL" id="JABEZZ010000012">
    <property type="protein sequence ID" value="MBA0601289.1"/>
    <property type="molecule type" value="Genomic_DNA"/>
</dbReference>
<protein>
    <submittedName>
        <fullName evidence="1">Uncharacterized protein</fullName>
    </submittedName>
</protein>
<reference evidence="1 2" key="1">
    <citation type="journal article" date="2019" name="Genome Biol. Evol.">
        <title>Insights into the evolution of the New World diploid cottons (Gossypium, subgenus Houzingenia) based on genome sequencing.</title>
        <authorList>
            <person name="Grover C.E."/>
            <person name="Arick M.A. 2nd"/>
            <person name="Thrash A."/>
            <person name="Conover J.L."/>
            <person name="Sanders W.S."/>
            <person name="Peterson D.G."/>
            <person name="Frelichowski J.E."/>
            <person name="Scheffler J.A."/>
            <person name="Scheffler B.E."/>
            <person name="Wendel J.F."/>
        </authorList>
    </citation>
    <scope>NUCLEOTIDE SEQUENCE [LARGE SCALE GENOMIC DNA]</scope>
    <source>
        <strain evidence="1">8</strain>
        <tissue evidence="1">Leaf</tissue>
    </source>
</reference>
<evidence type="ECO:0000313" key="1">
    <source>
        <dbReference type="EMBL" id="MBA0601289.1"/>
    </source>
</evidence>
<sequence>MSGEKVNREVMYRVLKYLWFTKEEVNFVALNE</sequence>